<organism evidence="1 2">
    <name type="scientific">Rotaria magnacalcarata</name>
    <dbReference type="NCBI Taxonomy" id="392030"/>
    <lineage>
        <taxon>Eukaryota</taxon>
        <taxon>Metazoa</taxon>
        <taxon>Spiralia</taxon>
        <taxon>Gnathifera</taxon>
        <taxon>Rotifera</taxon>
        <taxon>Eurotatoria</taxon>
        <taxon>Bdelloidea</taxon>
        <taxon>Philodinida</taxon>
        <taxon>Philodinidae</taxon>
        <taxon>Rotaria</taxon>
    </lineage>
</organism>
<evidence type="ECO:0000313" key="1">
    <source>
        <dbReference type="EMBL" id="CAF2072550.1"/>
    </source>
</evidence>
<evidence type="ECO:0000313" key="2">
    <source>
        <dbReference type="Proteomes" id="UP000663824"/>
    </source>
</evidence>
<name>A0A816RE61_9BILA</name>
<reference evidence="1" key="1">
    <citation type="submission" date="2021-02" db="EMBL/GenBank/DDBJ databases">
        <authorList>
            <person name="Nowell W R."/>
        </authorList>
    </citation>
    <scope>NUCLEOTIDE SEQUENCE</scope>
</reference>
<protein>
    <recommendedName>
        <fullName evidence="3">F-box domain-containing protein</fullName>
    </recommendedName>
</protein>
<accession>A0A816RE61</accession>
<dbReference type="AlphaFoldDB" id="A0A816RE61"/>
<proteinExistence type="predicted"/>
<gene>
    <name evidence="1" type="ORF">MBJ925_LOCUS16999</name>
</gene>
<comment type="caution">
    <text evidence="1">The sequence shown here is derived from an EMBL/GenBank/DDBJ whole genome shotgun (WGS) entry which is preliminary data.</text>
</comment>
<dbReference type="EMBL" id="CAJNRE010008346">
    <property type="protein sequence ID" value="CAF2072550.1"/>
    <property type="molecule type" value="Genomic_DNA"/>
</dbReference>
<feature type="non-terminal residue" evidence="1">
    <location>
        <position position="1"/>
    </location>
</feature>
<evidence type="ECO:0008006" key="3">
    <source>
        <dbReference type="Google" id="ProtNLM"/>
    </source>
</evidence>
<dbReference type="Proteomes" id="UP000663824">
    <property type="component" value="Unassembled WGS sequence"/>
</dbReference>
<sequence>MASNFQQRTVSVGCGSNPNNAGEILSVRNDHNRGDLSELVALVGHGASGRGSKHISYDKMKQRLLDELPIEILHILFSYLLAHEIFYSFLNINSYLDAAIVSYPNYQLNFQSISKYYFDLVCQHISPKRVIAITLSDDNDTCGQSEIFLSRFQIDQFVKLRSLTLIRIELKSLKYINLHLHKLDQLVSLTCDLTLNDSSFAIFQLGH</sequence>